<evidence type="ECO:0000259" key="3">
    <source>
        <dbReference type="Pfam" id="PF04195"/>
    </source>
</evidence>
<accession>A0AAV5BYF8</accession>
<sequence length="663" mass="71352">MSTSRRRIHAALLRAAPVIEQVVDPGRPPPSSVAGGQTGWPCEASDQAAATSARISAAGVHGRQRLRCSSTPSDDKGEKTKKGLKLKGVVHGKTHKTQPPRRTALPPPKSLASSISPILPRIRHDVQLLLVVPGDVKPSVGSALLAPRLQRPHRGRQAGGGTRRGAASGRRVHDDAAAVSRQFRSTLRTLESIVESGLASPHIVTTPDTPSPNAQARRGRCRGLIARASAVRRVDPRPRLRESLAAGMRLPLDPFVSSALTHYGIAPSQLAPNGWRVLSAFAALSYFRGAGPPSLPVFRHFFALYKGKGEGWYSIRGRRESSPALIAGLPGSGNAWKEEFLLVAPPPGAPWPCPVRWGVPSKEAMRDPVLTKGEAAVAKRLAQGHGVVDLKTYLSETNLSCAPACIGVGLHLHSPRSPPAPEAKKRKAPAAESVGSSSGGSCVVLRSKLEAKAEALTQAEGKISKLEQDLEAKKKELVEVFQLSGELFSKLLINKIKFAQELEAKKKAFAHELEAKKKELAEVCQALEAKAEALAQAEGKISNLEQVKAEALARMLRKISKLDQELGKISKLELELEVKVKGSLAMAHNSLDLEYKLKAKEEALAQAKGKINKLEQEQPEAKDKAITQNLDTLNNVKKGLAQNMDTIINNVKKDLAEVRRHIA</sequence>
<evidence type="ECO:0000256" key="2">
    <source>
        <dbReference type="SAM" id="MobiDB-lite"/>
    </source>
</evidence>
<proteinExistence type="predicted"/>
<feature type="compositionally biased region" description="Low complexity" evidence="2">
    <location>
        <begin position="430"/>
        <end position="440"/>
    </location>
</feature>
<organism evidence="4 5">
    <name type="scientific">Eleusine coracana subsp. coracana</name>
    <dbReference type="NCBI Taxonomy" id="191504"/>
    <lineage>
        <taxon>Eukaryota</taxon>
        <taxon>Viridiplantae</taxon>
        <taxon>Streptophyta</taxon>
        <taxon>Embryophyta</taxon>
        <taxon>Tracheophyta</taxon>
        <taxon>Spermatophyta</taxon>
        <taxon>Magnoliopsida</taxon>
        <taxon>Liliopsida</taxon>
        <taxon>Poales</taxon>
        <taxon>Poaceae</taxon>
        <taxon>PACMAD clade</taxon>
        <taxon>Chloridoideae</taxon>
        <taxon>Cynodonteae</taxon>
        <taxon>Eleusininae</taxon>
        <taxon>Eleusine</taxon>
    </lineage>
</organism>
<dbReference type="EMBL" id="BQKI01000003">
    <property type="protein sequence ID" value="GJM90997.1"/>
    <property type="molecule type" value="Genomic_DNA"/>
</dbReference>
<dbReference type="InterPro" id="IPR007321">
    <property type="entry name" value="Transposase_28"/>
</dbReference>
<name>A0AAV5BYF8_ELECO</name>
<feature type="compositionally biased region" description="Basic residues" evidence="2">
    <location>
        <begin position="82"/>
        <end position="99"/>
    </location>
</feature>
<evidence type="ECO:0000256" key="1">
    <source>
        <dbReference type="SAM" id="Coils"/>
    </source>
</evidence>
<feature type="region of interest" description="Disordered" evidence="2">
    <location>
        <begin position="415"/>
        <end position="440"/>
    </location>
</feature>
<keyword evidence="1" id="KW-0175">Coiled coil</keyword>
<protein>
    <recommendedName>
        <fullName evidence="3">Transposase (putative) gypsy type domain-containing protein</fullName>
    </recommendedName>
</protein>
<evidence type="ECO:0000313" key="4">
    <source>
        <dbReference type="EMBL" id="GJM90997.1"/>
    </source>
</evidence>
<dbReference type="Proteomes" id="UP001054889">
    <property type="component" value="Unassembled WGS sequence"/>
</dbReference>
<reference evidence="4" key="1">
    <citation type="journal article" date="2018" name="DNA Res.">
        <title>Multiple hybrid de novo genome assembly of finger millet, an orphan allotetraploid crop.</title>
        <authorList>
            <person name="Hatakeyama M."/>
            <person name="Aluri S."/>
            <person name="Balachadran M.T."/>
            <person name="Sivarajan S.R."/>
            <person name="Patrignani A."/>
            <person name="Gruter S."/>
            <person name="Poveda L."/>
            <person name="Shimizu-Inatsugi R."/>
            <person name="Baeten J."/>
            <person name="Francoijs K.J."/>
            <person name="Nataraja K.N."/>
            <person name="Reddy Y.A.N."/>
            <person name="Phadnis S."/>
            <person name="Ravikumar R.L."/>
            <person name="Schlapbach R."/>
            <person name="Sreeman S.M."/>
            <person name="Shimizu K.K."/>
        </authorList>
    </citation>
    <scope>NUCLEOTIDE SEQUENCE</scope>
</reference>
<keyword evidence="5" id="KW-1185">Reference proteome</keyword>
<comment type="caution">
    <text evidence="4">The sequence shown here is derived from an EMBL/GenBank/DDBJ whole genome shotgun (WGS) entry which is preliminary data.</text>
</comment>
<feature type="coiled-coil region" evidence="1">
    <location>
        <begin position="597"/>
        <end position="624"/>
    </location>
</feature>
<feature type="compositionally biased region" description="Low complexity" evidence="2">
    <location>
        <begin position="48"/>
        <end position="58"/>
    </location>
</feature>
<dbReference type="PANTHER" id="PTHR31099">
    <property type="entry name" value="OS06G0165300 PROTEIN"/>
    <property type="match status" value="1"/>
</dbReference>
<gene>
    <name evidence="4" type="primary">ga07331</name>
    <name evidence="4" type="ORF">PR202_ga07331</name>
</gene>
<feature type="region of interest" description="Disordered" evidence="2">
    <location>
        <begin position="152"/>
        <end position="177"/>
    </location>
</feature>
<dbReference type="AlphaFoldDB" id="A0AAV5BYF8"/>
<feature type="region of interest" description="Disordered" evidence="2">
    <location>
        <begin position="21"/>
        <end position="112"/>
    </location>
</feature>
<feature type="coiled-coil region" evidence="1">
    <location>
        <begin position="449"/>
        <end position="554"/>
    </location>
</feature>
<feature type="domain" description="Transposase (putative) gypsy type" evidence="3">
    <location>
        <begin position="243"/>
        <end position="305"/>
    </location>
</feature>
<dbReference type="PANTHER" id="PTHR31099:SF47">
    <property type="entry name" value="OS02G0307900 PROTEIN"/>
    <property type="match status" value="1"/>
</dbReference>
<dbReference type="Pfam" id="PF04195">
    <property type="entry name" value="Transposase_28"/>
    <property type="match status" value="1"/>
</dbReference>
<evidence type="ECO:0000313" key="5">
    <source>
        <dbReference type="Proteomes" id="UP001054889"/>
    </source>
</evidence>
<reference evidence="4" key="2">
    <citation type="submission" date="2021-12" db="EMBL/GenBank/DDBJ databases">
        <title>Resequencing data analysis of finger millet.</title>
        <authorList>
            <person name="Hatakeyama M."/>
            <person name="Aluri S."/>
            <person name="Balachadran M.T."/>
            <person name="Sivarajan S.R."/>
            <person name="Poveda L."/>
            <person name="Shimizu-Inatsugi R."/>
            <person name="Schlapbach R."/>
            <person name="Sreeman S.M."/>
            <person name="Shimizu K.K."/>
        </authorList>
    </citation>
    <scope>NUCLEOTIDE SEQUENCE</scope>
</reference>